<evidence type="ECO:0000313" key="4">
    <source>
        <dbReference type="Proteomes" id="UP001194729"/>
    </source>
</evidence>
<keyword evidence="1" id="KW-1133">Transmembrane helix</keyword>
<gene>
    <name evidence="3" type="ORF">FNJ87_17245</name>
</gene>
<comment type="caution">
    <text evidence="3">The sequence shown here is derived from an EMBL/GenBank/DDBJ whole genome shotgun (WGS) entry which is preliminary data.</text>
</comment>
<keyword evidence="1" id="KW-0812">Transmembrane</keyword>
<feature type="transmembrane region" description="Helical" evidence="1">
    <location>
        <begin position="41"/>
        <end position="63"/>
    </location>
</feature>
<accession>A0ABS0A9D9</accession>
<name>A0ABS0A9D9_9FLAO</name>
<evidence type="ECO:0000313" key="3">
    <source>
        <dbReference type="EMBL" id="MBF4985997.1"/>
    </source>
</evidence>
<evidence type="ECO:0000256" key="1">
    <source>
        <dbReference type="SAM" id="Phobius"/>
    </source>
</evidence>
<evidence type="ECO:0000259" key="2">
    <source>
        <dbReference type="Pfam" id="PF26566"/>
    </source>
</evidence>
<feature type="domain" description="PH" evidence="2">
    <location>
        <begin position="5"/>
        <end position="147"/>
    </location>
</feature>
<keyword evidence="1" id="KW-0472">Membrane</keyword>
<feature type="transmembrane region" description="Helical" evidence="1">
    <location>
        <begin position="12"/>
        <end position="35"/>
    </location>
</feature>
<dbReference type="Proteomes" id="UP001194729">
    <property type="component" value="Unassembled WGS sequence"/>
</dbReference>
<protein>
    <recommendedName>
        <fullName evidence="2">PH domain-containing protein</fullName>
    </recommendedName>
</protein>
<keyword evidence="4" id="KW-1185">Reference proteome</keyword>
<dbReference type="InterPro" id="IPR058916">
    <property type="entry name" value="PH_40"/>
</dbReference>
<reference evidence="3 4" key="1">
    <citation type="submission" date="2020-11" db="EMBL/GenBank/DDBJ databases">
        <title>P. mediterranea TC4 genome.</title>
        <authorList>
            <person name="Molmeret M."/>
        </authorList>
    </citation>
    <scope>NUCLEOTIDE SEQUENCE [LARGE SCALE GENOMIC DNA]</scope>
    <source>
        <strain evidence="3 4">TC4</strain>
    </source>
</reference>
<proteinExistence type="predicted"/>
<dbReference type="Pfam" id="PF26566">
    <property type="entry name" value="PH_40"/>
    <property type="match status" value="1"/>
</dbReference>
<dbReference type="EMBL" id="JADKYU010000923">
    <property type="protein sequence ID" value="MBF4985997.1"/>
    <property type="molecule type" value="Genomic_DNA"/>
</dbReference>
<sequence length="205" mass="24557">MKTATYKLNSKSILRLIRTNLIILFLLYVLNYFFFKVYNPTVILITIGQFFILFNGPAIYLLINYYKNNKNTEFSIDKNSNTISIVENGITKEYSLNEVKHSIYNLGKYWRNAIDKNYRIPTIFSDFGYWDLTFENGDRYYLTTLLQDFLLEEDKVKNTKYRFRLIPYIDRSETEQGIELKPIEYKPKSRTEKLKESYKGKQTRN</sequence>
<organism evidence="3 4">
    <name type="scientific">Nonlabens mediterrranea</name>
    <dbReference type="NCBI Taxonomy" id="1419947"/>
    <lineage>
        <taxon>Bacteria</taxon>
        <taxon>Pseudomonadati</taxon>
        <taxon>Bacteroidota</taxon>
        <taxon>Flavobacteriia</taxon>
        <taxon>Flavobacteriales</taxon>
        <taxon>Flavobacteriaceae</taxon>
        <taxon>Nonlabens</taxon>
    </lineage>
</organism>